<evidence type="ECO:0000313" key="1">
    <source>
        <dbReference type="EMBL" id="EHP70575.1"/>
    </source>
</evidence>
<dbReference type="AlphaFoldDB" id="H2C2V4"/>
<keyword evidence="2" id="KW-1185">Reference proteome</keyword>
<dbReference type="Proteomes" id="UP000003980">
    <property type="component" value="Unassembled WGS sequence"/>
</dbReference>
<reference evidence="1 2" key="1">
    <citation type="submission" date="2012-01" db="EMBL/GenBank/DDBJ databases">
        <title>Improved High-Quality Draft sequence of Metallosphaera yellowstonensis MK1.</title>
        <authorList>
            <consortium name="US DOE Joint Genome Institute"/>
            <person name="Lucas S."/>
            <person name="Han J."/>
            <person name="Cheng J.-F."/>
            <person name="Goodwin L."/>
            <person name="Pitluck S."/>
            <person name="Peters L."/>
            <person name="Teshima H."/>
            <person name="Detter J.C."/>
            <person name="Han C."/>
            <person name="Tapia R."/>
            <person name="Land M."/>
            <person name="Hauser L."/>
            <person name="Kyrpides N."/>
            <person name="Kozubal M."/>
            <person name="Macur R.E."/>
            <person name="Jay Z."/>
            <person name="Inskeep W."/>
            <person name="Woyke T."/>
        </authorList>
    </citation>
    <scope>NUCLEOTIDE SEQUENCE [LARGE SCALE GENOMIC DNA]</scope>
    <source>
        <strain evidence="1 2">MK1</strain>
    </source>
</reference>
<dbReference type="eggNOG" id="arCOG05910">
    <property type="taxonomic scope" value="Archaea"/>
</dbReference>
<dbReference type="STRING" id="671065.MetMK1DRAFT_00010780"/>
<accession>H2C2V4</accession>
<protein>
    <submittedName>
        <fullName evidence="1">Uncharacterized protein</fullName>
    </submittedName>
</protein>
<dbReference type="EMBL" id="JH597761">
    <property type="protein sequence ID" value="EHP70575.1"/>
    <property type="molecule type" value="Genomic_DNA"/>
</dbReference>
<evidence type="ECO:0000313" key="2">
    <source>
        <dbReference type="Proteomes" id="UP000003980"/>
    </source>
</evidence>
<name>H2C2V4_9CREN</name>
<dbReference type="OrthoDB" id="43856at2157"/>
<gene>
    <name evidence="1" type="ORF">MetMK1DRAFT_00010780</name>
</gene>
<organism evidence="1 2">
    <name type="scientific">Metallosphaera yellowstonensis MK1</name>
    <dbReference type="NCBI Taxonomy" id="671065"/>
    <lineage>
        <taxon>Archaea</taxon>
        <taxon>Thermoproteota</taxon>
        <taxon>Thermoprotei</taxon>
        <taxon>Sulfolobales</taxon>
        <taxon>Sulfolobaceae</taxon>
        <taxon>Metallosphaera</taxon>
    </lineage>
</organism>
<sequence length="213" mass="24749">MIAQPLSSMKFVKRPKPERDVNVALEVAAELFSSRVGRKLSLPVPEVYLERTEGDDFALLMDLLEERRGRVPNNVRELGASLPFEEWILNVDLKEEHVMLRGDEGMIVDHGHSLSAWKPLYYIMELNSRPVTRFDLWADESSISEGLEILNSVDLREVELELRRAMREVLDAGFCNLFSPEVMEDHIKISTWILKERKFMVPKFYDLGRKYIP</sequence>
<dbReference type="HOGENOM" id="CLU_1324071_0_0_2"/>
<proteinExistence type="predicted"/>
<dbReference type="RefSeq" id="WP_009071328.1">
    <property type="nucleotide sequence ID" value="NZ_JH597761.1"/>
</dbReference>